<reference evidence="5 6" key="1">
    <citation type="submission" date="2018-02" db="EMBL/GenBank/DDBJ databases">
        <title>Whole genome sequencing of endophytic bacterium.</title>
        <authorList>
            <person name="Eedara R."/>
            <person name="Podile A.R."/>
        </authorList>
    </citation>
    <scope>NUCLEOTIDE SEQUENCE [LARGE SCALE GENOMIC DNA]</scope>
    <source>
        <strain evidence="5 6">RP1T</strain>
    </source>
</reference>
<evidence type="ECO:0000256" key="3">
    <source>
        <dbReference type="ARBA" id="ARBA00023163"/>
    </source>
</evidence>
<accession>A0A2S9QBU7</accession>
<evidence type="ECO:0000256" key="1">
    <source>
        <dbReference type="ARBA" id="ARBA00023015"/>
    </source>
</evidence>
<dbReference type="GO" id="GO:0003677">
    <property type="term" value="F:DNA binding"/>
    <property type="evidence" value="ECO:0007669"/>
    <property type="project" value="UniProtKB-KW"/>
</dbReference>
<keyword evidence="6" id="KW-1185">Reference proteome</keyword>
<dbReference type="PANTHER" id="PTHR44688:SF16">
    <property type="entry name" value="DNA-BINDING TRANSCRIPTIONAL ACTIVATOR DEVR_DOSR"/>
    <property type="match status" value="1"/>
</dbReference>
<proteinExistence type="predicted"/>
<dbReference type="PANTHER" id="PTHR44688">
    <property type="entry name" value="DNA-BINDING TRANSCRIPTIONAL ACTIVATOR DEVR_DOSR"/>
    <property type="match status" value="1"/>
</dbReference>
<sequence length="153" mass="16452">MTGTFRLRHIALTSSSSAPPVQIRRAVMAIIEMDGEDALAQLRRHLPNATIFLLTAQPGGSDGKLVAAEQVMAALESWAGPDQGLHLTPMLTPRQQDILDLIVQGKSNKEIARALAISPFTVRNHVSLLLRVLNVASREEAASKAADGATLRQ</sequence>
<dbReference type="SMART" id="SM00421">
    <property type="entry name" value="HTH_LUXR"/>
    <property type="match status" value="1"/>
</dbReference>
<dbReference type="SUPFAM" id="SSF46894">
    <property type="entry name" value="C-terminal effector domain of the bipartite response regulators"/>
    <property type="match status" value="1"/>
</dbReference>
<dbReference type="Gene3D" id="1.10.10.10">
    <property type="entry name" value="Winged helix-like DNA-binding domain superfamily/Winged helix DNA-binding domain"/>
    <property type="match status" value="1"/>
</dbReference>
<evidence type="ECO:0000313" key="6">
    <source>
        <dbReference type="Proteomes" id="UP000237682"/>
    </source>
</evidence>
<dbReference type="InterPro" id="IPR000792">
    <property type="entry name" value="Tscrpt_reg_LuxR_C"/>
</dbReference>
<organism evidence="5 6">
    <name type="scientific">Labrys okinawensis</name>
    <dbReference type="NCBI Taxonomy" id="346911"/>
    <lineage>
        <taxon>Bacteria</taxon>
        <taxon>Pseudomonadati</taxon>
        <taxon>Pseudomonadota</taxon>
        <taxon>Alphaproteobacteria</taxon>
        <taxon>Hyphomicrobiales</taxon>
        <taxon>Xanthobacteraceae</taxon>
        <taxon>Labrys</taxon>
    </lineage>
</organism>
<evidence type="ECO:0000256" key="2">
    <source>
        <dbReference type="ARBA" id="ARBA00023125"/>
    </source>
</evidence>
<dbReference type="PRINTS" id="PR00038">
    <property type="entry name" value="HTHLUXR"/>
</dbReference>
<dbReference type="Proteomes" id="UP000237682">
    <property type="component" value="Unassembled WGS sequence"/>
</dbReference>
<feature type="domain" description="HTH luxR-type" evidence="4">
    <location>
        <begin position="84"/>
        <end position="149"/>
    </location>
</feature>
<dbReference type="AlphaFoldDB" id="A0A2S9QBU7"/>
<dbReference type="Pfam" id="PF00196">
    <property type="entry name" value="GerE"/>
    <property type="match status" value="1"/>
</dbReference>
<comment type="caution">
    <text evidence="5">The sequence shown here is derived from an EMBL/GenBank/DDBJ whole genome shotgun (WGS) entry which is preliminary data.</text>
</comment>
<dbReference type="InterPro" id="IPR036388">
    <property type="entry name" value="WH-like_DNA-bd_sf"/>
</dbReference>
<evidence type="ECO:0000313" key="5">
    <source>
        <dbReference type="EMBL" id="PRH86814.1"/>
    </source>
</evidence>
<dbReference type="InterPro" id="IPR016032">
    <property type="entry name" value="Sig_transdc_resp-reg_C-effctor"/>
</dbReference>
<protein>
    <recommendedName>
        <fullName evidence="4">HTH luxR-type domain-containing protein</fullName>
    </recommendedName>
</protein>
<keyword evidence="3" id="KW-0804">Transcription</keyword>
<keyword evidence="1" id="KW-0805">Transcription regulation</keyword>
<dbReference type="GO" id="GO:0006355">
    <property type="term" value="P:regulation of DNA-templated transcription"/>
    <property type="evidence" value="ECO:0007669"/>
    <property type="project" value="InterPro"/>
</dbReference>
<keyword evidence="2" id="KW-0238">DNA-binding</keyword>
<dbReference type="PROSITE" id="PS50043">
    <property type="entry name" value="HTH_LUXR_2"/>
    <property type="match status" value="1"/>
</dbReference>
<dbReference type="OrthoDB" id="9814495at2"/>
<evidence type="ECO:0000259" key="4">
    <source>
        <dbReference type="PROSITE" id="PS50043"/>
    </source>
</evidence>
<gene>
    <name evidence="5" type="ORF">C5L14_16070</name>
</gene>
<dbReference type="CDD" id="cd06170">
    <property type="entry name" value="LuxR_C_like"/>
    <property type="match status" value="1"/>
</dbReference>
<name>A0A2S9QBU7_9HYPH</name>
<dbReference type="EMBL" id="PUEJ01000005">
    <property type="protein sequence ID" value="PRH86814.1"/>
    <property type="molecule type" value="Genomic_DNA"/>
</dbReference>